<sequence length="29" mass="3099">MLIRELDTIILSAPILACASLGVMGRVLE</sequence>
<accession>A0A0U5JE58</accession>
<dbReference type="KEGG" id="pnl:PNK_0537"/>
<name>A0A0U5JE58_9BACT</name>
<protein>
    <submittedName>
        <fullName evidence="1">Uncharacterized protein</fullName>
    </submittedName>
</protein>
<dbReference type="PATRIC" id="fig|389348.3.peg.591"/>
<evidence type="ECO:0000313" key="1">
    <source>
        <dbReference type="EMBL" id="CUI16165.1"/>
    </source>
</evidence>
<keyword evidence="2" id="KW-1185">Reference proteome</keyword>
<organism evidence="1 2">
    <name type="scientific">Candidatus Protochlamydia naegleriophila</name>
    <dbReference type="NCBI Taxonomy" id="389348"/>
    <lineage>
        <taxon>Bacteria</taxon>
        <taxon>Pseudomonadati</taxon>
        <taxon>Chlamydiota</taxon>
        <taxon>Chlamydiia</taxon>
        <taxon>Parachlamydiales</taxon>
        <taxon>Parachlamydiaceae</taxon>
        <taxon>Candidatus Protochlamydia</taxon>
    </lineage>
</organism>
<evidence type="ECO:0000313" key="2">
    <source>
        <dbReference type="Proteomes" id="UP000069902"/>
    </source>
</evidence>
<dbReference type="InParanoid" id="A0A0U5JE58"/>
<dbReference type="STRING" id="389348.PNK_0537"/>
<reference evidence="2" key="1">
    <citation type="submission" date="2015-09" db="EMBL/GenBank/DDBJ databases">
        <authorList>
            <person name="Bertelli C."/>
        </authorList>
    </citation>
    <scope>NUCLEOTIDE SEQUENCE [LARGE SCALE GENOMIC DNA]</scope>
    <source>
        <strain evidence="2">KNic</strain>
    </source>
</reference>
<dbReference type="AlphaFoldDB" id="A0A0U5JE58"/>
<gene>
    <name evidence="1" type="ORF">PNK_0537</name>
</gene>
<dbReference type="EMBL" id="LN879502">
    <property type="protein sequence ID" value="CUI16165.1"/>
    <property type="molecule type" value="Genomic_DNA"/>
</dbReference>
<proteinExistence type="predicted"/>
<dbReference type="Proteomes" id="UP000069902">
    <property type="component" value="Chromosome cPNK"/>
</dbReference>